<keyword evidence="1" id="KW-0472">Membrane</keyword>
<reference evidence="2" key="1">
    <citation type="journal article" date="2014" name="Front. Microbiol.">
        <title>High frequency of phylogenetically diverse reductive dehalogenase-homologous genes in deep subseafloor sedimentary metagenomes.</title>
        <authorList>
            <person name="Kawai M."/>
            <person name="Futagami T."/>
            <person name="Toyoda A."/>
            <person name="Takaki Y."/>
            <person name="Nishi S."/>
            <person name="Hori S."/>
            <person name="Arai W."/>
            <person name="Tsubouchi T."/>
            <person name="Morono Y."/>
            <person name="Uchiyama I."/>
            <person name="Ito T."/>
            <person name="Fujiyama A."/>
            <person name="Inagaki F."/>
            <person name="Takami H."/>
        </authorList>
    </citation>
    <scope>NUCLEOTIDE SEQUENCE</scope>
    <source>
        <strain evidence="2">Expedition CK06-06</strain>
    </source>
</reference>
<evidence type="ECO:0000256" key="1">
    <source>
        <dbReference type="SAM" id="Phobius"/>
    </source>
</evidence>
<dbReference type="EMBL" id="BARU01041162">
    <property type="protein sequence ID" value="GAH85473.1"/>
    <property type="molecule type" value="Genomic_DNA"/>
</dbReference>
<feature type="non-terminal residue" evidence="2">
    <location>
        <position position="1"/>
    </location>
</feature>
<sequence length="162" mass="18292">TQYNHTERALSFNDDESYFALQCQGNAYQWTQLIVTMQGVSNYELYLIQDLPWIDNNGPNLEVRQITGGGFSVNKTFEFGVFSEDFILLFEVEDVAENIRFYISLSQYDTEPLLTLNKKASYTPPIDIILVLAIVIPAAVGGAIVVVYVLKKKGKILTKRPS</sequence>
<feature type="transmembrane region" description="Helical" evidence="1">
    <location>
        <begin position="128"/>
        <end position="150"/>
    </location>
</feature>
<comment type="caution">
    <text evidence="2">The sequence shown here is derived from an EMBL/GenBank/DDBJ whole genome shotgun (WGS) entry which is preliminary data.</text>
</comment>
<gene>
    <name evidence="2" type="ORF">S03H2_63506</name>
</gene>
<accession>X1KU33</accession>
<dbReference type="AlphaFoldDB" id="X1KU33"/>
<keyword evidence="1" id="KW-0812">Transmembrane</keyword>
<organism evidence="2">
    <name type="scientific">marine sediment metagenome</name>
    <dbReference type="NCBI Taxonomy" id="412755"/>
    <lineage>
        <taxon>unclassified sequences</taxon>
        <taxon>metagenomes</taxon>
        <taxon>ecological metagenomes</taxon>
    </lineage>
</organism>
<keyword evidence="1" id="KW-1133">Transmembrane helix</keyword>
<proteinExistence type="predicted"/>
<name>X1KU33_9ZZZZ</name>
<protein>
    <submittedName>
        <fullName evidence="2">Uncharacterized protein</fullName>
    </submittedName>
</protein>
<evidence type="ECO:0000313" key="2">
    <source>
        <dbReference type="EMBL" id="GAH85473.1"/>
    </source>
</evidence>